<feature type="domain" description="Carbohydrate-binding" evidence="1">
    <location>
        <begin position="41"/>
        <end position="206"/>
    </location>
</feature>
<proteinExistence type="predicted"/>
<evidence type="ECO:0000313" key="3">
    <source>
        <dbReference type="Proteomes" id="UP001549749"/>
    </source>
</evidence>
<dbReference type="Pfam" id="PF06452">
    <property type="entry name" value="CBM9_1"/>
    <property type="match status" value="1"/>
</dbReference>
<evidence type="ECO:0000259" key="1">
    <source>
        <dbReference type="Pfam" id="PF06452"/>
    </source>
</evidence>
<dbReference type="SUPFAM" id="SSF49344">
    <property type="entry name" value="CBD9-like"/>
    <property type="match status" value="1"/>
</dbReference>
<protein>
    <submittedName>
        <fullName evidence="2">Carbohydrate-binding family 9-like protein</fullName>
    </submittedName>
</protein>
<dbReference type="InterPro" id="IPR010502">
    <property type="entry name" value="Carb-bd_dom_fam9"/>
</dbReference>
<dbReference type="PANTHER" id="PTHR35532">
    <property type="entry name" value="SIMILAR TO POLYHYDROXYALKANOATE DEPOLYMERASE"/>
    <property type="match status" value="1"/>
</dbReference>
<evidence type="ECO:0000313" key="2">
    <source>
        <dbReference type="EMBL" id="MET6999481.1"/>
    </source>
</evidence>
<dbReference type="PANTHER" id="PTHR35532:SF5">
    <property type="entry name" value="CARBOHYDRATE-BINDING DOMAIN-CONTAINING PROTEIN"/>
    <property type="match status" value="1"/>
</dbReference>
<name>A0ABV2T8X9_9BACT</name>
<dbReference type="CDD" id="cd09620">
    <property type="entry name" value="CBM9_like_3"/>
    <property type="match status" value="1"/>
</dbReference>
<dbReference type="Proteomes" id="UP001549749">
    <property type="component" value="Unassembled WGS sequence"/>
</dbReference>
<sequence>MLVWCVSGSALQAQTLFDAFKPHFTLPRNYICYQTTDSLTIDGKLTEKAWQLAQWSEDFVDIEGDLQPRPTHATRVKMLWNTQYLYIAAELEEPHVWATLHQHDTIIFQDNDFEVFLDPDGDAHEYFEIEINAHNTVMDLFMPKPYRDGGRALLTWDTKGLRTAVHVTGTLNQPNDKDQRWTVEMAIPIHAVRFFNGPGIPQNNSIWRINFSRVQWDTDIKNGTYVKRRHANGRPLPEHNWVWSPQGTINMHAPERWGYLQFSTQPPGSAPAAFQLPESATAKNYLWLIYYKQREYRQKNKHYATTLAALGIPEKVTAENGKVYSLELESISTQFKAAVNGGSLKNIWQINQEGKVFPGKPSL</sequence>
<dbReference type="EMBL" id="JBEXAC010000002">
    <property type="protein sequence ID" value="MET6999481.1"/>
    <property type="molecule type" value="Genomic_DNA"/>
</dbReference>
<dbReference type="Gene3D" id="2.60.40.1190">
    <property type="match status" value="1"/>
</dbReference>
<dbReference type="RefSeq" id="WP_354662044.1">
    <property type="nucleotide sequence ID" value="NZ_JBEXAC010000002.1"/>
</dbReference>
<keyword evidence="3" id="KW-1185">Reference proteome</keyword>
<gene>
    <name evidence="2" type="ORF">ABR189_18980</name>
</gene>
<comment type="caution">
    <text evidence="2">The sequence shown here is derived from an EMBL/GenBank/DDBJ whole genome shotgun (WGS) entry which is preliminary data.</text>
</comment>
<accession>A0ABV2T8X9</accession>
<organism evidence="2 3">
    <name type="scientific">Chitinophaga defluvii</name>
    <dbReference type="NCBI Taxonomy" id="3163343"/>
    <lineage>
        <taxon>Bacteria</taxon>
        <taxon>Pseudomonadati</taxon>
        <taxon>Bacteroidota</taxon>
        <taxon>Chitinophagia</taxon>
        <taxon>Chitinophagales</taxon>
        <taxon>Chitinophagaceae</taxon>
        <taxon>Chitinophaga</taxon>
    </lineage>
</organism>
<reference evidence="2 3" key="1">
    <citation type="submission" date="2024-06" db="EMBL/GenBank/DDBJ databases">
        <title>Chitinophaga defluvii sp. nov., isolated from municipal sewage.</title>
        <authorList>
            <person name="Zhang L."/>
        </authorList>
    </citation>
    <scope>NUCLEOTIDE SEQUENCE [LARGE SCALE GENOMIC DNA]</scope>
    <source>
        <strain evidence="2 3">H8</strain>
    </source>
</reference>